<evidence type="ECO:0000313" key="3">
    <source>
        <dbReference type="Proteomes" id="UP000610124"/>
    </source>
</evidence>
<dbReference type="InterPro" id="IPR036390">
    <property type="entry name" value="WH_DNA-bd_sf"/>
</dbReference>
<dbReference type="InterPro" id="IPR016032">
    <property type="entry name" value="Sig_transdc_resp-reg_C-effctor"/>
</dbReference>
<dbReference type="PANTHER" id="PTHR34293">
    <property type="entry name" value="HTH-TYPE TRANSCRIPTIONAL REGULATOR TRMBL2"/>
    <property type="match status" value="1"/>
</dbReference>
<dbReference type="AlphaFoldDB" id="A0A8H9HIQ5"/>
<organism evidence="2 3">
    <name type="scientific">Kitasatospora aureofaciens</name>
    <name type="common">Streptomyces aureofaciens</name>
    <dbReference type="NCBI Taxonomy" id="1894"/>
    <lineage>
        <taxon>Bacteria</taxon>
        <taxon>Bacillati</taxon>
        <taxon>Actinomycetota</taxon>
        <taxon>Actinomycetes</taxon>
        <taxon>Kitasatosporales</taxon>
        <taxon>Streptomycetaceae</taxon>
        <taxon>Kitasatospora</taxon>
    </lineage>
</organism>
<accession>A0A8H9HIQ5</accession>
<dbReference type="RefSeq" id="WP_050366299.1">
    <property type="nucleotide sequence ID" value="NZ_BMUB01000004.1"/>
</dbReference>
<dbReference type="Proteomes" id="UP000610124">
    <property type="component" value="Unassembled WGS sequence"/>
</dbReference>
<evidence type="ECO:0000313" key="2">
    <source>
        <dbReference type="EMBL" id="GGU68897.1"/>
    </source>
</evidence>
<dbReference type="EMBL" id="BMUB01000004">
    <property type="protein sequence ID" value="GGU68897.1"/>
    <property type="molecule type" value="Genomic_DNA"/>
</dbReference>
<dbReference type="InterPro" id="IPR051797">
    <property type="entry name" value="TrmB-like"/>
</dbReference>
<dbReference type="InterPro" id="IPR000792">
    <property type="entry name" value="Tscrpt_reg_LuxR_C"/>
</dbReference>
<comment type="caution">
    <text evidence="2">The sequence shown here is derived from an EMBL/GenBank/DDBJ whole genome shotgun (WGS) entry which is preliminary data.</text>
</comment>
<dbReference type="SUPFAM" id="SSF46894">
    <property type="entry name" value="C-terminal effector domain of the bipartite response regulators"/>
    <property type="match status" value="1"/>
</dbReference>
<dbReference type="PROSITE" id="PS50043">
    <property type="entry name" value="HTH_LUXR_2"/>
    <property type="match status" value="1"/>
</dbReference>
<feature type="domain" description="HTH luxR-type" evidence="1">
    <location>
        <begin position="263"/>
        <end position="328"/>
    </location>
</feature>
<dbReference type="Gene3D" id="1.10.10.10">
    <property type="entry name" value="Winged helix-like DNA-binding domain superfamily/Winged helix DNA-binding domain"/>
    <property type="match status" value="1"/>
</dbReference>
<evidence type="ECO:0000259" key="1">
    <source>
        <dbReference type="PROSITE" id="PS50043"/>
    </source>
</evidence>
<dbReference type="OrthoDB" id="4266042at2"/>
<sequence>MLTVHDVLDADSERGRVYRCLVARPRARIQELAPAAGLDADTVLAVLRDLAEEGAAVAFGPAHSSDDRDHCWEALPPARVVETVLQRDAMRQATARRAGDELERLYRYARRDAGTYGALEVVEDRAEVMAASNRLQLAARHQVRVIDVPPYSGSSAHYLDQEALQRRRMAAGVVYRAIYQGCAFEDPVAGPNMARMVEAGEQARTLDEPPLKLAIGDEDLAIVTLPADGRDGVVSLLVRPSGLLNALAAVFETLWRLAVPATVAGVDLRIDERDRRILTLMASGATDDAIARRLGLGRRTVVRRVSTLLAHLGATTRFQAGVQAARRGWL</sequence>
<proteinExistence type="predicted"/>
<protein>
    <submittedName>
        <fullName evidence="2">Transcriptional regulator</fullName>
    </submittedName>
</protein>
<reference evidence="2" key="2">
    <citation type="submission" date="2020-09" db="EMBL/GenBank/DDBJ databases">
        <authorList>
            <person name="Sun Q."/>
            <person name="Ohkuma M."/>
        </authorList>
    </citation>
    <scope>NUCLEOTIDE SEQUENCE</scope>
    <source>
        <strain evidence="2">JCM 4434</strain>
    </source>
</reference>
<dbReference type="SMART" id="SM00421">
    <property type="entry name" value="HTH_LUXR"/>
    <property type="match status" value="1"/>
</dbReference>
<dbReference type="GeneID" id="97485146"/>
<dbReference type="GO" id="GO:0006355">
    <property type="term" value="P:regulation of DNA-templated transcription"/>
    <property type="evidence" value="ECO:0007669"/>
    <property type="project" value="InterPro"/>
</dbReference>
<dbReference type="SUPFAM" id="SSF46785">
    <property type="entry name" value="Winged helix' DNA-binding domain"/>
    <property type="match status" value="1"/>
</dbReference>
<name>A0A8H9HIQ5_KITAU</name>
<dbReference type="GO" id="GO:0003677">
    <property type="term" value="F:DNA binding"/>
    <property type="evidence" value="ECO:0007669"/>
    <property type="project" value="InterPro"/>
</dbReference>
<dbReference type="PANTHER" id="PTHR34293:SF1">
    <property type="entry name" value="HTH-TYPE TRANSCRIPTIONAL REGULATOR TRMBL2"/>
    <property type="match status" value="1"/>
</dbReference>
<dbReference type="InterPro" id="IPR036388">
    <property type="entry name" value="WH-like_DNA-bd_sf"/>
</dbReference>
<gene>
    <name evidence="2" type="ORF">GCM10010502_19980</name>
</gene>
<reference evidence="2" key="1">
    <citation type="journal article" date="2014" name="Int. J. Syst. Evol. Microbiol.">
        <title>Complete genome sequence of Corynebacterium casei LMG S-19264T (=DSM 44701T), isolated from a smear-ripened cheese.</title>
        <authorList>
            <consortium name="US DOE Joint Genome Institute (JGI-PGF)"/>
            <person name="Walter F."/>
            <person name="Albersmeier A."/>
            <person name="Kalinowski J."/>
            <person name="Ruckert C."/>
        </authorList>
    </citation>
    <scope>NUCLEOTIDE SEQUENCE</scope>
    <source>
        <strain evidence="2">JCM 4434</strain>
    </source>
</reference>